<organism evidence="1 2">
    <name type="scientific">Dendrothele bispora (strain CBS 962.96)</name>
    <dbReference type="NCBI Taxonomy" id="1314807"/>
    <lineage>
        <taxon>Eukaryota</taxon>
        <taxon>Fungi</taxon>
        <taxon>Dikarya</taxon>
        <taxon>Basidiomycota</taxon>
        <taxon>Agaricomycotina</taxon>
        <taxon>Agaricomycetes</taxon>
        <taxon>Agaricomycetidae</taxon>
        <taxon>Agaricales</taxon>
        <taxon>Agaricales incertae sedis</taxon>
        <taxon>Dendrothele</taxon>
    </lineage>
</organism>
<name>A0A4S8LVR4_DENBC</name>
<gene>
    <name evidence="1" type="ORF">K435DRAFT_840115</name>
</gene>
<keyword evidence="2" id="KW-1185">Reference proteome</keyword>
<protein>
    <recommendedName>
        <fullName evidence="3">Protein kinase domain-containing protein</fullName>
    </recommendedName>
</protein>
<evidence type="ECO:0000313" key="2">
    <source>
        <dbReference type="Proteomes" id="UP000297245"/>
    </source>
</evidence>
<proteinExistence type="predicted"/>
<dbReference type="Proteomes" id="UP000297245">
    <property type="component" value="Unassembled WGS sequence"/>
</dbReference>
<dbReference type="AlphaFoldDB" id="A0A4S8LVR4"/>
<accession>A0A4S8LVR4</accession>
<sequence>MSRSNFFENTSHSSFEGSHIINTAGDHITNLNIAGDHITQIIGSQDQIVSNGVRGESIFNQYHDLRRCDTRLLRELSKREIDEEEAPLWWDRNPTQSKLKYTRTAHSVSLFGVAGNYSHCVAMHYSGRDAYAAWEQDFLRYSNHHQNVVHLFGLSRQKSNPALVFCDDVVPWAQVWKKCSPIVKCYLRAHFVCYFFCIQDSSGKLPR</sequence>
<evidence type="ECO:0000313" key="1">
    <source>
        <dbReference type="EMBL" id="THU93756.1"/>
    </source>
</evidence>
<dbReference type="EMBL" id="ML179240">
    <property type="protein sequence ID" value="THU93756.1"/>
    <property type="molecule type" value="Genomic_DNA"/>
</dbReference>
<reference evidence="1 2" key="1">
    <citation type="journal article" date="2019" name="Nat. Ecol. Evol.">
        <title>Megaphylogeny resolves global patterns of mushroom evolution.</title>
        <authorList>
            <person name="Varga T."/>
            <person name="Krizsan K."/>
            <person name="Foldi C."/>
            <person name="Dima B."/>
            <person name="Sanchez-Garcia M."/>
            <person name="Sanchez-Ramirez S."/>
            <person name="Szollosi G.J."/>
            <person name="Szarkandi J.G."/>
            <person name="Papp V."/>
            <person name="Albert L."/>
            <person name="Andreopoulos W."/>
            <person name="Angelini C."/>
            <person name="Antonin V."/>
            <person name="Barry K.W."/>
            <person name="Bougher N.L."/>
            <person name="Buchanan P."/>
            <person name="Buyck B."/>
            <person name="Bense V."/>
            <person name="Catcheside P."/>
            <person name="Chovatia M."/>
            <person name="Cooper J."/>
            <person name="Damon W."/>
            <person name="Desjardin D."/>
            <person name="Finy P."/>
            <person name="Geml J."/>
            <person name="Haridas S."/>
            <person name="Hughes K."/>
            <person name="Justo A."/>
            <person name="Karasinski D."/>
            <person name="Kautmanova I."/>
            <person name="Kiss B."/>
            <person name="Kocsube S."/>
            <person name="Kotiranta H."/>
            <person name="LaButti K.M."/>
            <person name="Lechner B.E."/>
            <person name="Liimatainen K."/>
            <person name="Lipzen A."/>
            <person name="Lukacs Z."/>
            <person name="Mihaltcheva S."/>
            <person name="Morgado L.N."/>
            <person name="Niskanen T."/>
            <person name="Noordeloos M.E."/>
            <person name="Ohm R.A."/>
            <person name="Ortiz-Santana B."/>
            <person name="Ovrebo C."/>
            <person name="Racz N."/>
            <person name="Riley R."/>
            <person name="Savchenko A."/>
            <person name="Shiryaev A."/>
            <person name="Soop K."/>
            <person name="Spirin V."/>
            <person name="Szebenyi C."/>
            <person name="Tomsovsky M."/>
            <person name="Tulloss R.E."/>
            <person name="Uehling J."/>
            <person name="Grigoriev I.V."/>
            <person name="Vagvolgyi C."/>
            <person name="Papp T."/>
            <person name="Martin F.M."/>
            <person name="Miettinen O."/>
            <person name="Hibbett D.S."/>
            <person name="Nagy L.G."/>
        </authorList>
    </citation>
    <scope>NUCLEOTIDE SEQUENCE [LARGE SCALE GENOMIC DNA]</scope>
    <source>
        <strain evidence="1 2">CBS 962.96</strain>
    </source>
</reference>
<evidence type="ECO:0008006" key="3">
    <source>
        <dbReference type="Google" id="ProtNLM"/>
    </source>
</evidence>